<reference evidence="3" key="1">
    <citation type="journal article" date="2017" name="Genome Biol.">
        <title>Comparative genomics reveals high biological diversity and specific adaptations in the industrially and medically important fungal genus Aspergillus.</title>
        <authorList>
            <person name="de Vries R.P."/>
            <person name="Riley R."/>
            <person name="Wiebenga A."/>
            <person name="Aguilar-Osorio G."/>
            <person name="Amillis S."/>
            <person name="Uchima C.A."/>
            <person name="Anderluh G."/>
            <person name="Asadollahi M."/>
            <person name="Askin M."/>
            <person name="Barry K."/>
            <person name="Battaglia E."/>
            <person name="Bayram O."/>
            <person name="Benocci T."/>
            <person name="Braus-Stromeyer S.A."/>
            <person name="Caldana C."/>
            <person name="Canovas D."/>
            <person name="Cerqueira G.C."/>
            <person name="Chen F."/>
            <person name="Chen W."/>
            <person name="Choi C."/>
            <person name="Clum A."/>
            <person name="Dos Santos R.A."/>
            <person name="Damasio A.R."/>
            <person name="Diallinas G."/>
            <person name="Emri T."/>
            <person name="Fekete E."/>
            <person name="Flipphi M."/>
            <person name="Freyberg S."/>
            <person name="Gallo A."/>
            <person name="Gournas C."/>
            <person name="Habgood R."/>
            <person name="Hainaut M."/>
            <person name="Harispe M.L."/>
            <person name="Henrissat B."/>
            <person name="Hilden K.S."/>
            <person name="Hope R."/>
            <person name="Hossain A."/>
            <person name="Karabika E."/>
            <person name="Karaffa L."/>
            <person name="Karanyi Z."/>
            <person name="Krasevec N."/>
            <person name="Kuo A."/>
            <person name="Kusch H."/>
            <person name="LaButti K."/>
            <person name="Lagendijk E.L."/>
            <person name="Lapidus A."/>
            <person name="Levasseur A."/>
            <person name="Lindquist E."/>
            <person name="Lipzen A."/>
            <person name="Logrieco A.F."/>
            <person name="MacCabe A."/>
            <person name="Maekelae M.R."/>
            <person name="Malavazi I."/>
            <person name="Melin P."/>
            <person name="Meyer V."/>
            <person name="Mielnichuk N."/>
            <person name="Miskei M."/>
            <person name="Molnar A.P."/>
            <person name="Mule G."/>
            <person name="Ngan C.Y."/>
            <person name="Orejas M."/>
            <person name="Orosz E."/>
            <person name="Ouedraogo J.P."/>
            <person name="Overkamp K.M."/>
            <person name="Park H.-S."/>
            <person name="Perrone G."/>
            <person name="Piumi F."/>
            <person name="Punt P.J."/>
            <person name="Ram A.F."/>
            <person name="Ramon A."/>
            <person name="Rauscher S."/>
            <person name="Record E."/>
            <person name="Riano-Pachon D.M."/>
            <person name="Robert V."/>
            <person name="Roehrig J."/>
            <person name="Ruller R."/>
            <person name="Salamov A."/>
            <person name="Salih N.S."/>
            <person name="Samson R.A."/>
            <person name="Sandor E."/>
            <person name="Sanguinetti M."/>
            <person name="Schuetze T."/>
            <person name="Sepcic K."/>
            <person name="Shelest E."/>
            <person name="Sherlock G."/>
            <person name="Sophianopoulou V."/>
            <person name="Squina F.M."/>
            <person name="Sun H."/>
            <person name="Susca A."/>
            <person name="Todd R.B."/>
            <person name="Tsang A."/>
            <person name="Unkles S.E."/>
            <person name="van de Wiele N."/>
            <person name="van Rossen-Uffink D."/>
            <person name="Oliveira J.V."/>
            <person name="Vesth T.C."/>
            <person name="Visser J."/>
            <person name="Yu J.-H."/>
            <person name="Zhou M."/>
            <person name="Andersen M.R."/>
            <person name="Archer D.B."/>
            <person name="Baker S.E."/>
            <person name="Benoit I."/>
            <person name="Brakhage A.A."/>
            <person name="Braus G.H."/>
            <person name="Fischer R."/>
            <person name="Frisvad J.C."/>
            <person name="Goldman G.H."/>
            <person name="Houbraken J."/>
            <person name="Oakley B."/>
            <person name="Pocsi I."/>
            <person name="Scazzocchio C."/>
            <person name="Seiboth B."/>
            <person name="vanKuyk P.A."/>
            <person name="Wortman J."/>
            <person name="Dyer P.S."/>
            <person name="Grigoriev I.V."/>
        </authorList>
    </citation>
    <scope>NUCLEOTIDE SEQUENCE [LARGE SCALE GENOMIC DNA]</scope>
    <source>
        <strain evidence="3">DTO 134E9</strain>
    </source>
</reference>
<dbReference type="VEuPathDB" id="FungiDB:ASPWEDRAFT_170883"/>
<feature type="region of interest" description="Disordered" evidence="1">
    <location>
        <begin position="255"/>
        <end position="289"/>
    </location>
</feature>
<keyword evidence="3" id="KW-1185">Reference proteome</keyword>
<feature type="compositionally biased region" description="Acidic residues" evidence="1">
    <location>
        <begin position="448"/>
        <end position="469"/>
    </location>
</feature>
<evidence type="ECO:0000313" key="3">
    <source>
        <dbReference type="Proteomes" id="UP000184383"/>
    </source>
</evidence>
<accession>A0A1L9RR20</accession>
<dbReference type="Proteomes" id="UP000184383">
    <property type="component" value="Unassembled WGS sequence"/>
</dbReference>
<dbReference type="RefSeq" id="XP_040691076.1">
    <property type="nucleotide sequence ID" value="XM_040830692.1"/>
</dbReference>
<dbReference type="EMBL" id="KV878211">
    <property type="protein sequence ID" value="OJJ37400.1"/>
    <property type="molecule type" value="Genomic_DNA"/>
</dbReference>
<dbReference type="GeneID" id="63746540"/>
<protein>
    <submittedName>
        <fullName evidence="2">Uncharacterized protein</fullName>
    </submittedName>
</protein>
<dbReference type="OrthoDB" id="5401486at2759"/>
<dbReference type="AlphaFoldDB" id="A0A1L9RR20"/>
<feature type="compositionally biased region" description="Basic and acidic residues" evidence="1">
    <location>
        <begin position="385"/>
        <end position="399"/>
    </location>
</feature>
<organism evidence="2 3">
    <name type="scientific">Aspergillus wentii DTO 134E9</name>
    <dbReference type="NCBI Taxonomy" id="1073089"/>
    <lineage>
        <taxon>Eukaryota</taxon>
        <taxon>Fungi</taxon>
        <taxon>Dikarya</taxon>
        <taxon>Ascomycota</taxon>
        <taxon>Pezizomycotina</taxon>
        <taxon>Eurotiomycetes</taxon>
        <taxon>Eurotiomycetidae</taxon>
        <taxon>Eurotiales</taxon>
        <taxon>Aspergillaceae</taxon>
        <taxon>Aspergillus</taxon>
        <taxon>Aspergillus subgen. Cremei</taxon>
    </lineage>
</organism>
<gene>
    <name evidence="2" type="ORF">ASPWEDRAFT_170883</name>
</gene>
<feature type="region of interest" description="Disordered" evidence="1">
    <location>
        <begin position="321"/>
        <end position="399"/>
    </location>
</feature>
<sequence>MAVIDHNVVHPVSAVHSHPGHPSEGSRAIHNSTPSLIDPVHLAQHMNRLNVDGERVAQRNKQNAKSSPAVESIPRTPLYLGYIFSKSSATPGQKPTWGRAERSPLHMSQTELLKMVQKRASKTPSDQQYSVLSKVKRAHVERLLEDHRRNDPRFDWSCVYAKEEERPFKGKNSRRGDYETVAVEVIIMRVPAAPSIPKAPTNGAVHPEHFKPEERVIEETKTPLNEEEPTPVNHNTHHTVQWAKPEVQYAPAMMNPVQRPHPSQFHQNPPPPPPTQGPMMDRRHLPPQGPWLQMPPVDVHQQPGLFGVPRADFGNGPMGAPIQSGPRPAPLGPGIAFHPGRRPDHGHAPYAAHAKNGFPKPDFANATVHQERTPNPVKVSAPAERSPERPVDRHVERPIERPIERPVERPVERPIERPIERSIERPVERPVERRAESQPGLPLKDNPVDDDSELSDSDDESIATEESEEVAEKSQPWRGSLYRRDSSPKQDDEDLESAYRSHSRKQPNKKNALVVKPAQSRYQTGYADVVPETSKDTSEQLLNDQPRDFAVQGTRGRPKVIQESVSPTLVDPAVQLDDRLRGRTRNDIRTRILDDREARLERREKLIDYRARMLDDKLEEARYLDRFMTLRDPSYFCSHRHTHGMRDGFY</sequence>
<feature type="region of interest" description="Disordered" evidence="1">
    <location>
        <begin position="428"/>
        <end position="519"/>
    </location>
</feature>
<evidence type="ECO:0000313" key="2">
    <source>
        <dbReference type="EMBL" id="OJJ37400.1"/>
    </source>
</evidence>
<evidence type="ECO:0000256" key="1">
    <source>
        <dbReference type="SAM" id="MobiDB-lite"/>
    </source>
</evidence>
<proteinExistence type="predicted"/>
<name>A0A1L9RR20_ASPWE</name>